<feature type="domain" description="N-acetyltransferase" evidence="1">
    <location>
        <begin position="8"/>
        <end position="163"/>
    </location>
</feature>
<dbReference type="GO" id="GO:1905502">
    <property type="term" value="F:acetyl-CoA binding"/>
    <property type="evidence" value="ECO:0007669"/>
    <property type="project" value="TreeGrafter"/>
</dbReference>
<evidence type="ECO:0000259" key="1">
    <source>
        <dbReference type="PROSITE" id="PS51186"/>
    </source>
</evidence>
<dbReference type="EMBL" id="QFOT01000072">
    <property type="protein sequence ID" value="PZP55383.1"/>
    <property type="molecule type" value="Genomic_DNA"/>
</dbReference>
<organism evidence="2 3">
    <name type="scientific">Micavibrio aeruginosavorus</name>
    <dbReference type="NCBI Taxonomy" id="349221"/>
    <lineage>
        <taxon>Bacteria</taxon>
        <taxon>Pseudomonadati</taxon>
        <taxon>Bdellovibrionota</taxon>
        <taxon>Bdellovibrionia</taxon>
        <taxon>Bdellovibrionales</taxon>
        <taxon>Pseudobdellovibrionaceae</taxon>
        <taxon>Micavibrio</taxon>
    </lineage>
</organism>
<gene>
    <name evidence="2" type="ORF">DI586_07055</name>
</gene>
<dbReference type="PANTHER" id="PTHR13538:SF4">
    <property type="entry name" value="N-ALPHA-ACETYLTRANSFERASE 80"/>
    <property type="match status" value="1"/>
</dbReference>
<name>A0A2W5FK48_9BACT</name>
<dbReference type="Gene3D" id="3.40.630.30">
    <property type="match status" value="1"/>
</dbReference>
<keyword evidence="2" id="KW-0808">Transferase</keyword>
<dbReference type="Proteomes" id="UP000249739">
    <property type="component" value="Unassembled WGS sequence"/>
</dbReference>
<dbReference type="InterPro" id="IPR016181">
    <property type="entry name" value="Acyl_CoA_acyltransferase"/>
</dbReference>
<comment type="caution">
    <text evidence="2">The sequence shown here is derived from an EMBL/GenBank/DDBJ whole genome shotgun (WGS) entry which is preliminary data.</text>
</comment>
<dbReference type="SUPFAM" id="SSF55729">
    <property type="entry name" value="Acyl-CoA N-acyltransferases (Nat)"/>
    <property type="match status" value="1"/>
</dbReference>
<proteinExistence type="predicted"/>
<dbReference type="CDD" id="cd04301">
    <property type="entry name" value="NAT_SF"/>
    <property type="match status" value="1"/>
</dbReference>
<evidence type="ECO:0000313" key="2">
    <source>
        <dbReference type="EMBL" id="PZP55383.1"/>
    </source>
</evidence>
<accession>A0A2W5FK48</accession>
<dbReference type="Pfam" id="PF00583">
    <property type="entry name" value="Acetyltransf_1"/>
    <property type="match status" value="1"/>
</dbReference>
<protein>
    <submittedName>
        <fullName evidence="2">GNAT family N-acetyltransferase</fullName>
    </submittedName>
</protein>
<dbReference type="GO" id="GO:0008080">
    <property type="term" value="F:N-acetyltransferase activity"/>
    <property type="evidence" value="ECO:0007669"/>
    <property type="project" value="InterPro"/>
</dbReference>
<dbReference type="PANTHER" id="PTHR13538">
    <property type="entry name" value="N-ACETYLTRANSFERASE 6"/>
    <property type="match status" value="1"/>
</dbReference>
<dbReference type="PROSITE" id="PS51186">
    <property type="entry name" value="GNAT"/>
    <property type="match status" value="1"/>
</dbReference>
<sequence>MGQFHSIVNLSEKPEFADVCAAWSFGEWGSQIAGRTLEQNMTRYRNSAGIKNELPCTWLALVNDRPAGMISLKDNDHPDHNDLSPWLASLYIHPEYRGKGLAAKLIAHVEDFAKTELKIPQLYLFTHTADALYKKRGWIEIKNIRDPSGIRPEGDTLFKKELLDV</sequence>
<dbReference type="InterPro" id="IPR000182">
    <property type="entry name" value="GNAT_dom"/>
</dbReference>
<dbReference type="GO" id="GO:0005737">
    <property type="term" value="C:cytoplasm"/>
    <property type="evidence" value="ECO:0007669"/>
    <property type="project" value="TreeGrafter"/>
</dbReference>
<evidence type="ECO:0000313" key="3">
    <source>
        <dbReference type="Proteomes" id="UP000249739"/>
    </source>
</evidence>
<reference evidence="2 3" key="1">
    <citation type="submission" date="2017-08" db="EMBL/GenBank/DDBJ databases">
        <title>Infants hospitalized years apart are colonized by the same room-sourced microbial strains.</title>
        <authorList>
            <person name="Brooks B."/>
            <person name="Olm M.R."/>
            <person name="Firek B.A."/>
            <person name="Baker R."/>
            <person name="Thomas B.C."/>
            <person name="Morowitz M.J."/>
            <person name="Banfield J.F."/>
        </authorList>
    </citation>
    <scope>NUCLEOTIDE SEQUENCE [LARGE SCALE GENOMIC DNA]</scope>
    <source>
        <strain evidence="2">S2_006_000_R2_64</strain>
    </source>
</reference>
<dbReference type="InterPro" id="IPR039840">
    <property type="entry name" value="NAA80"/>
</dbReference>
<dbReference type="AlphaFoldDB" id="A0A2W5FK48"/>